<evidence type="ECO:0000256" key="7">
    <source>
        <dbReference type="RuleBase" id="RU361199"/>
    </source>
</evidence>
<dbReference type="Gene3D" id="2.60.40.1180">
    <property type="entry name" value="Golgi alpha-mannosidase II"/>
    <property type="match status" value="1"/>
</dbReference>
<dbReference type="EC" id="3.2.1.-" evidence="7"/>
<dbReference type="SMART" id="SM00872">
    <property type="entry name" value="Alpha-mann_mid"/>
    <property type="match status" value="1"/>
</dbReference>
<keyword evidence="5" id="KW-1015">Disulfide bond</keyword>
<evidence type="ECO:0000256" key="1">
    <source>
        <dbReference type="ARBA" id="ARBA00009792"/>
    </source>
</evidence>
<keyword evidence="2 7" id="KW-0479">Metal-binding</keyword>
<dbReference type="PANTHER" id="PTHR11607">
    <property type="entry name" value="ALPHA-MANNOSIDASE"/>
    <property type="match status" value="1"/>
</dbReference>
<dbReference type="InterPro" id="IPR013780">
    <property type="entry name" value="Glyco_hydro_b"/>
</dbReference>
<dbReference type="EMBL" id="CAXAQS010000362">
    <property type="protein sequence ID" value="CAK9251344.1"/>
    <property type="molecule type" value="Genomic_DNA"/>
</dbReference>
<dbReference type="InterPro" id="IPR037094">
    <property type="entry name" value="Glyco_hydro_38_cen_sf"/>
</dbReference>
<evidence type="ECO:0000256" key="4">
    <source>
        <dbReference type="ARBA" id="ARBA00022833"/>
    </source>
</evidence>
<reference evidence="9" key="1">
    <citation type="submission" date="2024-02" db="EMBL/GenBank/DDBJ databases">
        <authorList>
            <consortium name="ELIXIR-Norway"/>
            <consortium name="Elixir Norway"/>
        </authorList>
    </citation>
    <scope>NUCLEOTIDE SEQUENCE</scope>
</reference>
<dbReference type="InterPro" id="IPR011682">
    <property type="entry name" value="Glyco_hydro_38_C"/>
</dbReference>
<feature type="domain" description="Glycoside hydrolase family 38 central" evidence="8">
    <location>
        <begin position="392"/>
        <end position="466"/>
    </location>
</feature>
<dbReference type="Pfam" id="PF07748">
    <property type="entry name" value="Glyco_hydro_38C"/>
    <property type="match status" value="1"/>
</dbReference>
<dbReference type="CDD" id="cd10810">
    <property type="entry name" value="GH38N_AMII_LAM_like"/>
    <property type="match status" value="1"/>
</dbReference>
<proteinExistence type="inferred from homology"/>
<keyword evidence="6 7" id="KW-0326">Glycosidase</keyword>
<comment type="similarity">
    <text evidence="1 7">Belongs to the glycosyl hydrolase 38 family.</text>
</comment>
<dbReference type="Pfam" id="PF01074">
    <property type="entry name" value="Glyco_hydro_38N"/>
    <property type="match status" value="1"/>
</dbReference>
<dbReference type="PANTHER" id="PTHR11607:SF3">
    <property type="entry name" value="LYSOSOMAL ALPHA-MANNOSIDASE"/>
    <property type="match status" value="1"/>
</dbReference>
<accession>A0ABP0VAA4</accession>
<evidence type="ECO:0000256" key="3">
    <source>
        <dbReference type="ARBA" id="ARBA00022801"/>
    </source>
</evidence>
<evidence type="ECO:0000256" key="2">
    <source>
        <dbReference type="ARBA" id="ARBA00022723"/>
    </source>
</evidence>
<keyword evidence="3 7" id="KW-0378">Hydrolase</keyword>
<evidence type="ECO:0000313" key="9">
    <source>
        <dbReference type="EMBL" id="CAK9251344.1"/>
    </source>
</evidence>
<evidence type="ECO:0000313" key="10">
    <source>
        <dbReference type="Proteomes" id="UP001497444"/>
    </source>
</evidence>
<evidence type="ECO:0000259" key="8">
    <source>
        <dbReference type="SMART" id="SM00872"/>
    </source>
</evidence>
<sequence>MALACACMDALQGASKQLPSLRTRHRISHHHPLFWIIICSGWFHAAAAAEEEDSELLQFGARFYNTSASLVNGKLNVHLVCHTHDDVGWLKTVDQYFVGSNNSIQVAAVQYVLDSVVAALQEDPNRKFIYVEQAFFQRWWREQTPRMQNIVRKLVKRGQFEFINGGYCMHDEAATHYVDMIDQTTLGHRYIKQQFGVTPRIGWQIDPFGHSAVQAYLLGAEMGFDAFFFARADYQDLLQRRKDRTMEMIWQGSKSLGSSAEIFTGILWHHYEPPSGFTFDISSKNSPIQDDARLNEYNLPELVDLFVEYARNQSNEYQTNHLMWTMGDDFAYTYANTWFKQMDKLIHHVNLDGRVNVLYSTPSMYVDAVNAANETWPLKTGDFFPYADKPHCYWTGYFTSRSAFKGYVRKLSGFLQAARQLEFLVGKNQTGPNTDSLEEAMAIVQHHDGVSGTEKQHVANDYAQRLAIGSAEAEKVFNSALAALIGSATLAAEQHCPLLNISYCPTSEAELPFGKSLVVVVYNPLGWSREEYIHFPVSSAMLLEVTDGAGNSVPSQLLPLPQSAYRLRKFYMDGDEASMTSNNYDNPLFHLVFSAVVPPLGYTTFRVRRASSSKTNISIKSTVETQHTTPTVELTSSQLQLSFSSSTGLLTQLTNSKAGVSTAVQQSYCWYNASDGLTEEDPYQASGAYLFRPNTSTCFRFTNADESSMAIVRGPLVEEVHQSFAPWLSQVIRIYKDSAYAEVQFTVGPIPIDDGLGKEVVTKLTTNLTSNNEFYTDSNGRDFLKRRTDWDLEVKEPVAGNYYPLNLGIYLKDNTTDFSVLVDRALGGSSIVDGEIELMLHRRLLYDDRRGVGEALNETVCNSNGNCEGLTVQGSFSVYIGPSEQSAQWRRVHGQQVLMPLQFAFSVLEDGNEAAIRSPQFSAMQPFYELPPNVAIITLQVSSSNITLQPLLFKAVEESELSKNATVNLQSLFANREINDVEEVSLSANQKKSQMKKMQWHIQGASGSQTSGSRDRDPMSNKYSVVLAPMEIRTFLIEF</sequence>
<comment type="cofactor">
    <cofactor evidence="7">
        <name>Zn(2+)</name>
        <dbReference type="ChEBI" id="CHEBI:29105"/>
    </cofactor>
    <text evidence="7">Binds 1 zinc ion per subunit.</text>
</comment>
<dbReference type="SUPFAM" id="SSF88688">
    <property type="entry name" value="Families 57/38 glycoside transferase middle domain"/>
    <property type="match status" value="1"/>
</dbReference>
<evidence type="ECO:0000256" key="6">
    <source>
        <dbReference type="ARBA" id="ARBA00023295"/>
    </source>
</evidence>
<dbReference type="InterPro" id="IPR027291">
    <property type="entry name" value="Glyco_hydro_38_N_sf"/>
</dbReference>
<dbReference type="InterPro" id="IPR011330">
    <property type="entry name" value="Glyco_hydro/deAcase_b/a-brl"/>
</dbReference>
<protein>
    <recommendedName>
        <fullName evidence="7">Alpha-mannosidase</fullName>
        <ecNumber evidence="7">3.2.1.-</ecNumber>
    </recommendedName>
</protein>
<dbReference type="Gene3D" id="1.20.1270.50">
    <property type="entry name" value="Glycoside hydrolase family 38, central domain"/>
    <property type="match status" value="2"/>
</dbReference>
<dbReference type="SUPFAM" id="SSF88713">
    <property type="entry name" value="Glycoside hydrolase/deacetylase"/>
    <property type="match status" value="1"/>
</dbReference>
<dbReference type="InterPro" id="IPR028995">
    <property type="entry name" value="Glyco_hydro_57/38_cen_sf"/>
</dbReference>
<dbReference type="Pfam" id="PF09261">
    <property type="entry name" value="Alpha-mann_mid"/>
    <property type="match status" value="1"/>
</dbReference>
<dbReference type="InterPro" id="IPR015341">
    <property type="entry name" value="Glyco_hydro_38_cen"/>
</dbReference>
<name>A0ABP0VAA4_9BRYO</name>
<dbReference type="Gene3D" id="3.20.110.10">
    <property type="entry name" value="Glycoside hydrolase 38, N terminal domain"/>
    <property type="match status" value="1"/>
</dbReference>
<dbReference type="InterPro" id="IPR011013">
    <property type="entry name" value="Gal_mutarotase_sf_dom"/>
</dbReference>
<keyword evidence="10" id="KW-1185">Reference proteome</keyword>
<dbReference type="Gene3D" id="2.70.98.30">
    <property type="entry name" value="Golgi alpha-mannosidase II, domain 4"/>
    <property type="match status" value="1"/>
</dbReference>
<comment type="caution">
    <text evidence="9">The sequence shown here is derived from an EMBL/GenBank/DDBJ whole genome shotgun (WGS) entry which is preliminary data.</text>
</comment>
<dbReference type="Gene3D" id="2.60.40.1360">
    <property type="match status" value="1"/>
</dbReference>
<dbReference type="Proteomes" id="UP001497444">
    <property type="component" value="Unassembled WGS sequence"/>
</dbReference>
<organism evidence="9 10">
    <name type="scientific">Sphagnum jensenii</name>
    <dbReference type="NCBI Taxonomy" id="128206"/>
    <lineage>
        <taxon>Eukaryota</taxon>
        <taxon>Viridiplantae</taxon>
        <taxon>Streptophyta</taxon>
        <taxon>Embryophyta</taxon>
        <taxon>Bryophyta</taxon>
        <taxon>Sphagnophytina</taxon>
        <taxon>Sphagnopsida</taxon>
        <taxon>Sphagnales</taxon>
        <taxon>Sphagnaceae</taxon>
        <taxon>Sphagnum</taxon>
    </lineage>
</organism>
<dbReference type="InterPro" id="IPR000602">
    <property type="entry name" value="Glyco_hydro_38_N"/>
</dbReference>
<gene>
    <name evidence="9" type="ORF">CSSPJE1EN1_LOCUS26722</name>
</gene>
<dbReference type="InterPro" id="IPR050843">
    <property type="entry name" value="Glycosyl_Hydrlase_38"/>
</dbReference>
<dbReference type="SUPFAM" id="SSF74650">
    <property type="entry name" value="Galactose mutarotase-like"/>
    <property type="match status" value="1"/>
</dbReference>
<evidence type="ECO:0000256" key="5">
    <source>
        <dbReference type="ARBA" id="ARBA00023157"/>
    </source>
</evidence>
<keyword evidence="4 7" id="KW-0862">Zinc</keyword>